<accession>A0A1R3VIA7</accession>
<sequence>MYISVPLKIPLASDRLTQLQQATLALKDHIGSAVLVVAPECRGDWHLLHQLSCSG</sequence>
<evidence type="ECO:0000313" key="1">
    <source>
        <dbReference type="EMBL" id="SIT59008.1"/>
    </source>
</evidence>
<dbReference type="Proteomes" id="UP000188388">
    <property type="component" value="Unassembled WGS sequence"/>
</dbReference>
<protein>
    <submittedName>
        <fullName evidence="1">Uncharacterized protein</fullName>
    </submittedName>
</protein>
<proteinExistence type="predicted"/>
<dbReference type="AlphaFoldDB" id="A0A1R3VIA7"/>
<gene>
    <name evidence="1" type="ORF">BQ8794_60317</name>
</gene>
<name>A0A1R3VIA7_9HYPH</name>
<dbReference type="STRING" id="1631249.BQ8794_60317"/>
<keyword evidence="2" id="KW-1185">Reference proteome</keyword>
<organism evidence="1 2">
    <name type="scientific">Mesorhizobium prunaredense</name>
    <dbReference type="NCBI Taxonomy" id="1631249"/>
    <lineage>
        <taxon>Bacteria</taxon>
        <taxon>Pseudomonadati</taxon>
        <taxon>Pseudomonadota</taxon>
        <taxon>Alphaproteobacteria</taxon>
        <taxon>Hyphomicrobiales</taxon>
        <taxon>Phyllobacteriaceae</taxon>
        <taxon>Mesorhizobium</taxon>
    </lineage>
</organism>
<evidence type="ECO:0000313" key="2">
    <source>
        <dbReference type="Proteomes" id="UP000188388"/>
    </source>
</evidence>
<dbReference type="EMBL" id="FTPD01000056">
    <property type="protein sequence ID" value="SIT59008.1"/>
    <property type="molecule type" value="Genomic_DNA"/>
</dbReference>
<reference evidence="2" key="1">
    <citation type="submission" date="2017-01" db="EMBL/GenBank/DDBJ databases">
        <authorList>
            <person name="Brunel B."/>
        </authorList>
    </citation>
    <scope>NUCLEOTIDE SEQUENCE [LARGE SCALE GENOMIC DNA]</scope>
</reference>